<reference evidence="1 2" key="1">
    <citation type="journal article" date="2014" name="PLoS ONE">
        <title>How to Kill the Honey Bee Larva: Genomic Potential and Virulence Mechanisms of Paenibacillus larvae.</title>
        <authorList>
            <person name="Djukic M."/>
            <person name="Brzuszkiewicz E."/>
            <person name="Funfhaus A."/>
            <person name="Voss J."/>
            <person name="Gollnow K."/>
            <person name="Poppinga L."/>
            <person name="Liesegang H."/>
            <person name="Garcia-Gonzalez E."/>
            <person name="Genersch E."/>
            <person name="Daniel R."/>
        </authorList>
    </citation>
    <scope>NUCLEOTIDE SEQUENCE [LARGE SCALE GENOMIC DNA]</scope>
    <source>
        <strain evidence="1 2">DSM 25430</strain>
    </source>
</reference>
<gene>
    <name evidence="1" type="ORF">ERIC2_c27000</name>
</gene>
<sequence>MDKNKLNALALKAKLGCKKSLWEIKAELIDEIHKMSNHNWHSIRNEAKFEESCFTRIDSAVRAFDPRKGNFYNLAMFKINSCLKESRKRFSEAPVVISLSEKPSEIELESTIIDDSAVIDDRLMVNEKIALLAKGDPRKEMILKLWASGVNKTKYIAGVIAKNQGGNISSHETYIHRFRARCRRALA</sequence>
<dbReference type="HOGENOM" id="CLU_1446316_0_0_9"/>
<dbReference type="EMBL" id="CP003355">
    <property type="protein sequence ID" value="AHD06487.1"/>
    <property type="molecule type" value="Genomic_DNA"/>
</dbReference>
<dbReference type="RefSeq" id="WP_024094675.1">
    <property type="nucleotide sequence ID" value="NC_023134.1"/>
</dbReference>
<keyword evidence="2" id="KW-1185">Reference proteome</keyword>
<accession>V9WBJ4</accession>
<dbReference type="KEGG" id="plv:ERIC2_c27000"/>
<dbReference type="Proteomes" id="UP000029431">
    <property type="component" value="Chromosome"/>
</dbReference>
<dbReference type="AlphaFoldDB" id="V9WBJ4"/>
<evidence type="ECO:0000313" key="1">
    <source>
        <dbReference type="EMBL" id="AHD06487.1"/>
    </source>
</evidence>
<evidence type="ECO:0000313" key="2">
    <source>
        <dbReference type="Proteomes" id="UP000029431"/>
    </source>
</evidence>
<name>V9WBJ4_9BACL</name>
<protein>
    <submittedName>
        <fullName evidence="1">Uncharacterized protein</fullName>
    </submittedName>
</protein>
<organism evidence="1 2">
    <name type="scientific">Paenibacillus larvae subsp. larvae DSM 25430</name>
    <dbReference type="NCBI Taxonomy" id="697284"/>
    <lineage>
        <taxon>Bacteria</taxon>
        <taxon>Bacillati</taxon>
        <taxon>Bacillota</taxon>
        <taxon>Bacilli</taxon>
        <taxon>Bacillales</taxon>
        <taxon>Paenibacillaceae</taxon>
        <taxon>Paenibacillus</taxon>
    </lineage>
</organism>
<proteinExistence type="predicted"/>